<protein>
    <submittedName>
        <fullName evidence="1">Uncharacterized protein</fullName>
    </submittedName>
</protein>
<evidence type="ECO:0000313" key="2">
    <source>
        <dbReference type="Proteomes" id="UP000611796"/>
    </source>
</evidence>
<dbReference type="RefSeq" id="WP_187005844.1">
    <property type="nucleotide sequence ID" value="NZ_JACRWD010000001.1"/>
</dbReference>
<evidence type="ECO:0000313" key="1">
    <source>
        <dbReference type="EMBL" id="MBC6003622.1"/>
    </source>
</evidence>
<keyword evidence="2" id="KW-1185">Reference proteome</keyword>
<name>A0ABR7K3F0_9FIRM</name>
<accession>A0ABR7K3F0</accession>
<gene>
    <name evidence="1" type="ORF">H8891_07395</name>
</gene>
<dbReference type="Proteomes" id="UP000611796">
    <property type="component" value="Unassembled WGS sequence"/>
</dbReference>
<reference evidence="1 2" key="1">
    <citation type="submission" date="2020-08" db="EMBL/GenBank/DDBJ databases">
        <authorList>
            <person name="Liu C."/>
            <person name="Sun Q."/>
        </authorList>
    </citation>
    <scope>NUCLEOTIDE SEQUENCE [LARGE SCALE GENOMIC DNA]</scope>
    <source>
        <strain evidence="1 2">NSJ-45</strain>
    </source>
</reference>
<organism evidence="1 2">
    <name type="scientific">Paeniclostridium hominis</name>
    <dbReference type="NCBI Taxonomy" id="2764329"/>
    <lineage>
        <taxon>Bacteria</taxon>
        <taxon>Bacillati</taxon>
        <taxon>Bacillota</taxon>
        <taxon>Clostridia</taxon>
        <taxon>Peptostreptococcales</taxon>
        <taxon>Peptostreptococcaceae</taxon>
        <taxon>Paeniclostridium</taxon>
    </lineage>
</organism>
<proteinExistence type="predicted"/>
<dbReference type="EMBL" id="JACRWD010000001">
    <property type="protein sequence ID" value="MBC6003622.1"/>
    <property type="molecule type" value="Genomic_DNA"/>
</dbReference>
<sequence>MTTLKILKEENEVMELSIANGLFYILRENDIECSLINKEAAYIIEINGDVDYEEDLLFPEMTKEKITNKNSTMNKSELEKILVKVNQYLNNPNYLGEIFKYYESLDESMLSKDILSKDGALFIGTSTYTKGVRGYSVAGASSLKIPLYKKLISFVGFLMAASYFSIKDVVEVNPILIPKNTDEFIRAEFISYRDKETGDTRHLRMISKKDPKTISLSRLYLLSLKKLAQKTILEGYEGIWLIQVVPTANKPLNDKTIKLPVHNLSIEFIDELLKKVEYSSTDRDAKLALCDYLLNQDFESFSNMICAFSKSQTIMIDKYFEEMIGMRTEKESYIYSNESIRVLGRGLNRLIRDKVGFSIQVNLLSCSNKQQLIEIIRDLNLLYFRKYKSYLLNDKSYIEVLDLVEDTKTLKIVRDSILTFSTIYINSKKYDE</sequence>
<comment type="caution">
    <text evidence="1">The sequence shown here is derived from an EMBL/GenBank/DDBJ whole genome shotgun (WGS) entry which is preliminary data.</text>
</comment>